<dbReference type="InterPro" id="IPR036188">
    <property type="entry name" value="FAD/NAD-bd_sf"/>
</dbReference>
<dbReference type="RefSeq" id="WP_170204094.1">
    <property type="nucleotide sequence ID" value="NZ_CP051685.1"/>
</dbReference>
<evidence type="ECO:0000256" key="7">
    <source>
        <dbReference type="HAMAP-Rule" id="MF_01202"/>
    </source>
</evidence>
<dbReference type="Gene3D" id="3.30.9.10">
    <property type="entry name" value="D-Amino Acid Oxidase, subunit A, domain 2"/>
    <property type="match status" value="1"/>
</dbReference>
<dbReference type="EC" id="1.4.99.-" evidence="7"/>
<keyword evidence="4 7" id="KW-0274">FAD</keyword>
<evidence type="ECO:0000256" key="4">
    <source>
        <dbReference type="ARBA" id="ARBA00022827"/>
    </source>
</evidence>
<organism evidence="9 10">
    <name type="scientific">Massilia forsythiae</name>
    <dbReference type="NCBI Taxonomy" id="2728020"/>
    <lineage>
        <taxon>Bacteria</taxon>
        <taxon>Pseudomonadati</taxon>
        <taxon>Pseudomonadota</taxon>
        <taxon>Betaproteobacteria</taxon>
        <taxon>Burkholderiales</taxon>
        <taxon>Oxalobacteraceae</taxon>
        <taxon>Telluria group</taxon>
        <taxon>Massilia</taxon>
    </lineage>
</organism>
<sequence length="433" mass="47499">MRATRVLVLGSGVVGVTTAYYLARAGHEVTVIDRQPGPALETSFANAGQISPGYASPWAAPGIPLKAFKWLFQRHAPLAIRPDGSLFQLQWMWEMYRNCSADRYAVNKERMVRLAEYSRDCIRRLRQETGIGYEGRQQGTLQLFRTRQQFDGAAKDIEVLKEAGVPFELLASEQLARAEPALAHVRDKLVGGLRLPNDETGDCQLFTSRLAQMARELGVRFEFDTTIRKLDLRGGEVVGVQTDKGTFSADRYVLALGSHSRLLLRDQFKVPVYPLKGYSITVPIVDAARAPVSTILDETYKIAVTRFDDRIRVGGMAEIAGYSKALNPARRETLELVVNDLFPGAGDVAQAKFWTGLRPMTPDSTPIVGATPLRNLFLNTGHGTLGWTMACGSASVIADLVGGRLPAIPADDLAVFRYAGDRGAHARPALARV</sequence>
<protein>
    <recommendedName>
        <fullName evidence="7">D-amino acid dehydrogenase</fullName>
        <ecNumber evidence="7">1.4.99.-</ecNumber>
    </recommendedName>
</protein>
<dbReference type="SUPFAM" id="SSF51905">
    <property type="entry name" value="FAD/NAD(P)-binding domain"/>
    <property type="match status" value="1"/>
</dbReference>
<gene>
    <name evidence="7" type="primary">dadA</name>
    <name evidence="9" type="ORF">HH212_19935</name>
</gene>
<feature type="binding site" evidence="7">
    <location>
        <begin position="6"/>
        <end position="20"/>
    </location>
    <ligand>
        <name>FAD</name>
        <dbReference type="ChEBI" id="CHEBI:57692"/>
    </ligand>
</feature>
<dbReference type="InterPro" id="IPR006076">
    <property type="entry name" value="FAD-dep_OxRdtase"/>
</dbReference>
<dbReference type="GO" id="GO:0005886">
    <property type="term" value="C:plasma membrane"/>
    <property type="evidence" value="ECO:0007669"/>
    <property type="project" value="TreeGrafter"/>
</dbReference>
<comment type="catalytic activity">
    <reaction evidence="6 7">
        <text>a D-alpha-amino acid + A + H2O = a 2-oxocarboxylate + AH2 + NH4(+)</text>
        <dbReference type="Rhea" id="RHEA:18125"/>
        <dbReference type="ChEBI" id="CHEBI:13193"/>
        <dbReference type="ChEBI" id="CHEBI:15377"/>
        <dbReference type="ChEBI" id="CHEBI:17499"/>
        <dbReference type="ChEBI" id="CHEBI:28938"/>
        <dbReference type="ChEBI" id="CHEBI:35179"/>
        <dbReference type="ChEBI" id="CHEBI:59871"/>
    </reaction>
</comment>
<dbReference type="GO" id="GO:0008718">
    <property type="term" value="F:D-amino-acid dehydrogenase activity"/>
    <property type="evidence" value="ECO:0007669"/>
    <property type="project" value="UniProtKB-UniRule"/>
</dbReference>
<evidence type="ECO:0000259" key="8">
    <source>
        <dbReference type="Pfam" id="PF01266"/>
    </source>
</evidence>
<comment type="cofactor">
    <cofactor evidence="1 7">
        <name>FAD</name>
        <dbReference type="ChEBI" id="CHEBI:57692"/>
    </cofactor>
</comment>
<dbReference type="PANTHER" id="PTHR13847:SF280">
    <property type="entry name" value="D-AMINO ACID DEHYDROGENASE"/>
    <property type="match status" value="1"/>
</dbReference>
<dbReference type="NCBIfam" id="NF001933">
    <property type="entry name" value="PRK00711.1"/>
    <property type="match status" value="1"/>
</dbReference>
<dbReference type="Gene3D" id="3.50.50.60">
    <property type="entry name" value="FAD/NAD(P)-binding domain"/>
    <property type="match status" value="2"/>
</dbReference>
<evidence type="ECO:0000256" key="1">
    <source>
        <dbReference type="ARBA" id="ARBA00001974"/>
    </source>
</evidence>
<dbReference type="GO" id="GO:0005737">
    <property type="term" value="C:cytoplasm"/>
    <property type="evidence" value="ECO:0007669"/>
    <property type="project" value="TreeGrafter"/>
</dbReference>
<accession>A0A7Z2ZVE7</accession>
<name>A0A7Z2ZVE7_9BURK</name>
<dbReference type="PANTHER" id="PTHR13847">
    <property type="entry name" value="SARCOSINE DEHYDROGENASE-RELATED"/>
    <property type="match status" value="1"/>
</dbReference>
<evidence type="ECO:0000313" key="10">
    <source>
        <dbReference type="Proteomes" id="UP000502415"/>
    </source>
</evidence>
<keyword evidence="3 7" id="KW-0285">Flavoprotein</keyword>
<feature type="domain" description="FAD dependent oxidoreductase" evidence="8">
    <location>
        <begin position="5"/>
        <end position="400"/>
    </location>
</feature>
<keyword evidence="5 7" id="KW-0560">Oxidoreductase</keyword>
<evidence type="ECO:0000256" key="6">
    <source>
        <dbReference type="ARBA" id="ARBA00047884"/>
    </source>
</evidence>
<evidence type="ECO:0000256" key="5">
    <source>
        <dbReference type="ARBA" id="ARBA00023002"/>
    </source>
</evidence>
<comment type="similarity">
    <text evidence="2 7">Belongs to the DadA oxidoreductase family.</text>
</comment>
<dbReference type="AlphaFoldDB" id="A0A7Z2ZVE7"/>
<dbReference type="SUPFAM" id="SSF54373">
    <property type="entry name" value="FAD-linked reductases, C-terminal domain"/>
    <property type="match status" value="1"/>
</dbReference>
<dbReference type="KEGG" id="mfy:HH212_19935"/>
<evidence type="ECO:0000313" key="9">
    <source>
        <dbReference type="EMBL" id="QJE02007.1"/>
    </source>
</evidence>
<dbReference type="EMBL" id="CP051685">
    <property type="protein sequence ID" value="QJE02007.1"/>
    <property type="molecule type" value="Genomic_DNA"/>
</dbReference>
<dbReference type="HAMAP" id="MF_01202">
    <property type="entry name" value="DadA"/>
    <property type="match status" value="1"/>
</dbReference>
<keyword evidence="10" id="KW-1185">Reference proteome</keyword>
<dbReference type="FunFam" id="3.50.50.60:FF:000020">
    <property type="entry name" value="D-amino acid dehydrogenase"/>
    <property type="match status" value="1"/>
</dbReference>
<reference evidence="9 10" key="1">
    <citation type="submission" date="2020-04" db="EMBL/GenBank/DDBJ databases">
        <title>Genome sequencing of novel species.</title>
        <authorList>
            <person name="Heo J."/>
            <person name="Kim S.-J."/>
            <person name="Kim J.-S."/>
            <person name="Hong S.-B."/>
            <person name="Kwon S.-W."/>
        </authorList>
    </citation>
    <scope>NUCLEOTIDE SEQUENCE [LARGE SCALE GENOMIC DNA]</scope>
    <source>
        <strain evidence="9 10">GN2-R2</strain>
    </source>
</reference>
<proteinExistence type="inferred from homology"/>
<dbReference type="GO" id="GO:0055130">
    <property type="term" value="P:D-alanine catabolic process"/>
    <property type="evidence" value="ECO:0007669"/>
    <property type="project" value="TreeGrafter"/>
</dbReference>
<evidence type="ECO:0000256" key="2">
    <source>
        <dbReference type="ARBA" id="ARBA00009410"/>
    </source>
</evidence>
<dbReference type="Proteomes" id="UP000502415">
    <property type="component" value="Chromosome"/>
</dbReference>
<evidence type="ECO:0000256" key="3">
    <source>
        <dbReference type="ARBA" id="ARBA00022630"/>
    </source>
</evidence>
<comment type="function">
    <text evidence="7">Oxidative deamination of D-amino acids.</text>
</comment>
<dbReference type="InterPro" id="IPR023080">
    <property type="entry name" value="DadA"/>
</dbReference>
<dbReference type="Pfam" id="PF01266">
    <property type="entry name" value="DAO"/>
    <property type="match status" value="1"/>
</dbReference>